<keyword evidence="8" id="KW-0234">DNA repair</keyword>
<comment type="cofactor">
    <cofactor evidence="11">
        <name>Zn(2+)</name>
        <dbReference type="ChEBI" id="CHEBI:29105"/>
    </cofactor>
    <text evidence="11">Binds 1 zinc ion per subunit.</text>
</comment>
<feature type="active site" description="Nucleophile; methyl group acceptor from either O6-methylguanine or O4-methylthymine" evidence="10">
    <location>
        <position position="318"/>
    </location>
</feature>
<dbReference type="InterPro" id="IPR036217">
    <property type="entry name" value="MethylDNA_cys_MeTrfase_DNAb"/>
</dbReference>
<dbReference type="InterPro" id="IPR001497">
    <property type="entry name" value="MethylDNA_cys_MeTrfase_AS"/>
</dbReference>
<dbReference type="FunFam" id="1.10.10.10:FF:000214">
    <property type="entry name" value="Methylated-DNA--protein-cysteine methyltransferase"/>
    <property type="match status" value="1"/>
</dbReference>
<dbReference type="GO" id="GO:0006281">
    <property type="term" value="P:DNA repair"/>
    <property type="evidence" value="ECO:0007669"/>
    <property type="project" value="UniProtKB-KW"/>
</dbReference>
<dbReference type="Proteomes" id="UP000234881">
    <property type="component" value="Unassembled WGS sequence"/>
</dbReference>
<evidence type="ECO:0000256" key="3">
    <source>
        <dbReference type="ARBA" id="ARBA00011918"/>
    </source>
</evidence>
<accession>A0A2N5XKE3</accession>
<feature type="active site" description="Nucleophile; methyl group acceptor from methylphosphotriester" evidence="10">
    <location>
        <position position="37"/>
    </location>
</feature>
<dbReference type="GO" id="GO:0032259">
    <property type="term" value="P:methylation"/>
    <property type="evidence" value="ECO:0007669"/>
    <property type="project" value="UniProtKB-KW"/>
</dbReference>
<dbReference type="GO" id="GO:0008270">
    <property type="term" value="F:zinc ion binding"/>
    <property type="evidence" value="ECO:0007669"/>
    <property type="project" value="InterPro"/>
</dbReference>
<dbReference type="Gene3D" id="3.40.10.10">
    <property type="entry name" value="DNA Methylphosphotriester Repair Domain"/>
    <property type="match status" value="1"/>
</dbReference>
<dbReference type="SUPFAM" id="SSF46767">
    <property type="entry name" value="Methylated DNA-protein cysteine methyltransferase, C-terminal domain"/>
    <property type="match status" value="1"/>
</dbReference>
<evidence type="ECO:0000313" key="14">
    <source>
        <dbReference type="Proteomes" id="UP000234881"/>
    </source>
</evidence>
<dbReference type="EMBL" id="PKUQ01000055">
    <property type="protein sequence ID" value="PLW74972.1"/>
    <property type="molecule type" value="Genomic_DNA"/>
</dbReference>
<dbReference type="SUPFAM" id="SSF53155">
    <property type="entry name" value="Methylated DNA-protein cysteine methyltransferase domain"/>
    <property type="match status" value="1"/>
</dbReference>
<organism evidence="13 14">
    <name type="scientific">Cohaesibacter celericrescens</name>
    <dbReference type="NCBI Taxonomy" id="2067669"/>
    <lineage>
        <taxon>Bacteria</taxon>
        <taxon>Pseudomonadati</taxon>
        <taxon>Pseudomonadota</taxon>
        <taxon>Alphaproteobacteria</taxon>
        <taxon>Hyphomicrobiales</taxon>
        <taxon>Cohaesibacteraceae</taxon>
    </lineage>
</organism>
<comment type="caution">
    <text evidence="13">The sequence shown here is derived from an EMBL/GenBank/DDBJ whole genome shotgun (WGS) entry which is preliminary data.</text>
</comment>
<evidence type="ECO:0000256" key="7">
    <source>
        <dbReference type="ARBA" id="ARBA00023159"/>
    </source>
</evidence>
<feature type="binding site" evidence="11">
    <location>
        <position position="68"/>
    </location>
    <ligand>
        <name>Zn(2+)</name>
        <dbReference type="ChEBI" id="CHEBI:29105"/>
    </ligand>
</feature>
<dbReference type="InterPro" id="IPR035451">
    <property type="entry name" value="Ada-like_dom_sf"/>
</dbReference>
<dbReference type="Gene3D" id="1.10.10.60">
    <property type="entry name" value="Homeodomain-like"/>
    <property type="match status" value="1"/>
</dbReference>
<keyword evidence="4" id="KW-0489">Methyltransferase</keyword>
<dbReference type="InterPro" id="IPR036388">
    <property type="entry name" value="WH-like_DNA-bd_sf"/>
</dbReference>
<feature type="domain" description="HTH araC/xylS-type" evidence="12">
    <location>
        <begin position="81"/>
        <end position="181"/>
    </location>
</feature>
<evidence type="ECO:0000256" key="1">
    <source>
        <dbReference type="ARBA" id="ARBA00001286"/>
    </source>
</evidence>
<keyword evidence="11" id="KW-0862">Zinc</keyword>
<dbReference type="InterPro" id="IPR004026">
    <property type="entry name" value="Ada_DNA_repair_Zn-bd"/>
</dbReference>
<keyword evidence="6" id="KW-0227">DNA damage</keyword>
<evidence type="ECO:0000256" key="8">
    <source>
        <dbReference type="ARBA" id="ARBA00023204"/>
    </source>
</evidence>
<reference evidence="13 14" key="1">
    <citation type="submission" date="2018-01" db="EMBL/GenBank/DDBJ databases">
        <title>The draft genome sequence of Cohaesibacter sp. H1304.</title>
        <authorList>
            <person name="Wang N.-N."/>
            <person name="Du Z.-J."/>
        </authorList>
    </citation>
    <scope>NUCLEOTIDE SEQUENCE [LARGE SCALE GENOMIC DNA]</scope>
    <source>
        <strain evidence="13 14">H1304</strain>
    </source>
</reference>
<dbReference type="AlphaFoldDB" id="A0A2N5XKE3"/>
<dbReference type="Pfam" id="PF02805">
    <property type="entry name" value="Ada_Zn_binding"/>
    <property type="match status" value="1"/>
</dbReference>
<evidence type="ECO:0000256" key="11">
    <source>
        <dbReference type="PIRSR" id="PIRSR000409-3"/>
    </source>
</evidence>
<evidence type="ECO:0000256" key="10">
    <source>
        <dbReference type="PIRSR" id="PIRSR000409-1"/>
    </source>
</evidence>
<feature type="binding site" evidence="11">
    <location>
        <position position="71"/>
    </location>
    <ligand>
        <name>Zn(2+)</name>
        <dbReference type="ChEBI" id="CHEBI:29105"/>
    </ligand>
</feature>
<comment type="similarity">
    <text evidence="2">Belongs to the MGMT family.</text>
</comment>
<gene>
    <name evidence="13" type="ORF">C0081_21965</name>
</gene>
<comment type="catalytic activity">
    <reaction evidence="9">
        <text>a 6-O-methyl-2'-deoxyguanosine in DNA + L-cysteinyl-[protein] = S-methyl-L-cysteinyl-[protein] + a 2'-deoxyguanosine in DNA</text>
        <dbReference type="Rhea" id="RHEA:24000"/>
        <dbReference type="Rhea" id="RHEA-COMP:10131"/>
        <dbReference type="Rhea" id="RHEA-COMP:10132"/>
        <dbReference type="Rhea" id="RHEA-COMP:11367"/>
        <dbReference type="Rhea" id="RHEA-COMP:11368"/>
        <dbReference type="ChEBI" id="CHEBI:29950"/>
        <dbReference type="ChEBI" id="CHEBI:82612"/>
        <dbReference type="ChEBI" id="CHEBI:85445"/>
        <dbReference type="ChEBI" id="CHEBI:85448"/>
        <dbReference type="EC" id="2.1.1.63"/>
    </reaction>
</comment>
<dbReference type="InterPro" id="IPR016221">
    <property type="entry name" value="Bifunct_regulatory_prot_Ada"/>
</dbReference>
<dbReference type="SMART" id="SM00342">
    <property type="entry name" value="HTH_ARAC"/>
    <property type="match status" value="1"/>
</dbReference>
<dbReference type="InterPro" id="IPR014048">
    <property type="entry name" value="MethylDNA_cys_MeTrfase_DNA-bd"/>
</dbReference>
<dbReference type="Pfam" id="PF01035">
    <property type="entry name" value="DNA_binding_1"/>
    <property type="match status" value="1"/>
</dbReference>
<evidence type="ECO:0000256" key="6">
    <source>
        <dbReference type="ARBA" id="ARBA00022763"/>
    </source>
</evidence>
<dbReference type="CDD" id="cd06445">
    <property type="entry name" value="ATase"/>
    <property type="match status" value="1"/>
</dbReference>
<proteinExistence type="inferred from homology"/>
<keyword evidence="5" id="KW-0808">Transferase</keyword>
<feature type="binding site" evidence="11">
    <location>
        <position position="41"/>
    </location>
    <ligand>
        <name>Zn(2+)</name>
        <dbReference type="ChEBI" id="CHEBI:29105"/>
    </ligand>
</feature>
<name>A0A2N5XKE3_9HYPH</name>
<dbReference type="PANTHER" id="PTHR10815">
    <property type="entry name" value="METHYLATED-DNA--PROTEIN-CYSTEINE METHYLTRANSFERASE"/>
    <property type="match status" value="1"/>
</dbReference>
<comment type="catalytic activity">
    <reaction evidence="1">
        <text>a 4-O-methyl-thymidine in DNA + L-cysteinyl-[protein] = a thymidine in DNA + S-methyl-L-cysteinyl-[protein]</text>
        <dbReference type="Rhea" id="RHEA:53428"/>
        <dbReference type="Rhea" id="RHEA-COMP:10131"/>
        <dbReference type="Rhea" id="RHEA-COMP:10132"/>
        <dbReference type="Rhea" id="RHEA-COMP:13555"/>
        <dbReference type="Rhea" id="RHEA-COMP:13556"/>
        <dbReference type="ChEBI" id="CHEBI:29950"/>
        <dbReference type="ChEBI" id="CHEBI:82612"/>
        <dbReference type="ChEBI" id="CHEBI:137386"/>
        <dbReference type="ChEBI" id="CHEBI:137387"/>
        <dbReference type="EC" id="2.1.1.63"/>
    </reaction>
</comment>
<dbReference type="RefSeq" id="WP_101535872.1">
    <property type="nucleotide sequence ID" value="NZ_PKUQ01000055.1"/>
</dbReference>
<evidence type="ECO:0000256" key="9">
    <source>
        <dbReference type="ARBA" id="ARBA00049348"/>
    </source>
</evidence>
<dbReference type="GO" id="GO:0043565">
    <property type="term" value="F:sequence-specific DNA binding"/>
    <property type="evidence" value="ECO:0007669"/>
    <property type="project" value="InterPro"/>
</dbReference>
<keyword evidence="11" id="KW-0479">Metal-binding</keyword>
<dbReference type="InterPro" id="IPR036631">
    <property type="entry name" value="MGMT_N_sf"/>
</dbReference>
<dbReference type="Pfam" id="PF12833">
    <property type="entry name" value="HTH_18"/>
    <property type="match status" value="1"/>
</dbReference>
<dbReference type="InterPro" id="IPR018060">
    <property type="entry name" value="HTH_AraC"/>
</dbReference>
<evidence type="ECO:0000313" key="13">
    <source>
        <dbReference type="EMBL" id="PLW74972.1"/>
    </source>
</evidence>
<dbReference type="Gene3D" id="3.30.160.70">
    <property type="entry name" value="Methylated DNA-protein cysteine methyltransferase domain"/>
    <property type="match status" value="1"/>
</dbReference>
<evidence type="ECO:0000256" key="4">
    <source>
        <dbReference type="ARBA" id="ARBA00022603"/>
    </source>
</evidence>
<dbReference type="PROSITE" id="PS00374">
    <property type="entry name" value="MGMT"/>
    <property type="match status" value="1"/>
</dbReference>
<dbReference type="PROSITE" id="PS01124">
    <property type="entry name" value="HTH_ARAC_FAMILY_2"/>
    <property type="match status" value="1"/>
</dbReference>
<dbReference type="EC" id="2.1.1.63" evidence="3"/>
<dbReference type="PIRSF" id="PIRSF000409">
    <property type="entry name" value="Ada"/>
    <property type="match status" value="1"/>
</dbReference>
<keyword evidence="14" id="KW-1185">Reference proteome</keyword>
<dbReference type="GO" id="GO:0003700">
    <property type="term" value="F:DNA-binding transcription factor activity"/>
    <property type="evidence" value="ECO:0007669"/>
    <property type="project" value="InterPro"/>
</dbReference>
<evidence type="ECO:0000256" key="5">
    <source>
        <dbReference type="ARBA" id="ARBA00022679"/>
    </source>
</evidence>
<dbReference type="GO" id="GO:0003908">
    <property type="term" value="F:methylated-DNA-[protein]-cysteine S-methyltransferase activity"/>
    <property type="evidence" value="ECO:0007669"/>
    <property type="project" value="UniProtKB-EC"/>
</dbReference>
<feature type="binding site" evidence="11">
    <location>
        <position position="37"/>
    </location>
    <ligand>
        <name>Zn(2+)</name>
        <dbReference type="ChEBI" id="CHEBI:29105"/>
    </ligand>
</feature>
<evidence type="ECO:0000259" key="12">
    <source>
        <dbReference type="PROSITE" id="PS01124"/>
    </source>
</evidence>
<dbReference type="SUPFAM" id="SSF57884">
    <property type="entry name" value="Ada DNA repair protein, N-terminal domain (N-Ada 10)"/>
    <property type="match status" value="1"/>
</dbReference>
<dbReference type="OrthoDB" id="9802228at2"/>
<dbReference type="PANTHER" id="PTHR10815:SF5">
    <property type="entry name" value="METHYLATED-DNA--PROTEIN-CYSTEINE METHYLTRANSFERASE"/>
    <property type="match status" value="1"/>
</dbReference>
<protein>
    <recommendedName>
        <fullName evidence="3">methylated-DNA--[protein]-cysteine S-methyltransferase</fullName>
        <ecNumber evidence="3">2.1.1.63</ecNumber>
    </recommendedName>
</protein>
<dbReference type="NCBIfam" id="TIGR00589">
    <property type="entry name" value="ogt"/>
    <property type="match status" value="1"/>
</dbReference>
<evidence type="ECO:0000256" key="2">
    <source>
        <dbReference type="ARBA" id="ARBA00008711"/>
    </source>
</evidence>
<dbReference type="Gene3D" id="1.10.10.10">
    <property type="entry name" value="Winged helix-like DNA-binding domain superfamily/Winged helix DNA-binding domain"/>
    <property type="match status" value="1"/>
</dbReference>
<sequence>MLYFLPNDDILYDALLKRDPQWDGRAYVTVRTTGIFCRLTCPARKPKRENCSFHDTVGACLEAGFRPCKRCHPMAAGGEVDPMVQTLLTQLEADTSRVWREADLSKMGFDPSTVRRSFKRRYGMTFLEMARHSRLRDSFDSLSEGARVIDAQQDAGFASASAFREAFARLLGLAPAAFSKQALLRADWIETPLGSMIAVCDASNLHLLEFVGRKALPGELKKLWQGANGSLGFGRFAPTDQIERELQAYFEGTDARFQTPLALHGSAFTKDVWRALRDIPAGQTRSYGALACDLGRPQATRAVARANGANQIAIVIPCHRVLGADGSLTGYGGGLWRKQRLIELERQYLG</sequence>
<keyword evidence="7" id="KW-0010">Activator</keyword>